<dbReference type="SUPFAM" id="SSF53187">
    <property type="entry name" value="Zn-dependent exopeptidases"/>
    <property type="match status" value="1"/>
</dbReference>
<sequence length="220" mass="24412">MKKLVIDLGHGASDPGAIGQAGTYEANVVLAIGKELNENLKGLDVDIKFTRLSDKFIPLRERARIANEFGADYFLSIHINSASDKSVRGVEVWEYSMGIKKLDDFSNGLCEDISKLFNIRNRGIKLSKELSVLKHTKMPAALVEVDFISNIEGEKALKDSNNIKAIALAIRNNLIKLFELEAPINDILYKVCIGAYRDKNNALNQIKLAKEKGFGDAYII</sequence>
<evidence type="ECO:0000259" key="2">
    <source>
        <dbReference type="SMART" id="SM00646"/>
    </source>
</evidence>
<dbReference type="GO" id="GO:0009253">
    <property type="term" value="P:peptidoglycan catabolic process"/>
    <property type="evidence" value="ECO:0007669"/>
    <property type="project" value="InterPro"/>
</dbReference>
<evidence type="ECO:0000313" key="3">
    <source>
        <dbReference type="EMBL" id="KKY00970.1"/>
    </source>
</evidence>
<dbReference type="AlphaFoldDB" id="A0A0M3DEB9"/>
<proteinExistence type="predicted"/>
<accession>A0A0M3DEB9</accession>
<dbReference type="OrthoDB" id="9772024at2"/>
<keyword evidence="4" id="KW-1185">Reference proteome</keyword>
<keyword evidence="1" id="KW-0378">Hydrolase</keyword>
<protein>
    <recommendedName>
        <fullName evidence="2">MurNAc-LAA domain-containing protein</fullName>
    </recommendedName>
</protein>
<dbReference type="RefSeq" id="WP_046823347.1">
    <property type="nucleotide sequence ID" value="NZ_LBBT01000224.1"/>
</dbReference>
<dbReference type="PANTHER" id="PTHR30404">
    <property type="entry name" value="N-ACETYLMURAMOYL-L-ALANINE AMIDASE"/>
    <property type="match status" value="1"/>
</dbReference>
<dbReference type="EMBL" id="LBBT01000224">
    <property type="protein sequence ID" value="KKY00970.1"/>
    <property type="molecule type" value="Genomic_DNA"/>
</dbReference>
<organism evidence="3 4">
    <name type="scientific">Paraclostridium benzoelyticum</name>
    <dbReference type="NCBI Taxonomy" id="1629550"/>
    <lineage>
        <taxon>Bacteria</taxon>
        <taxon>Bacillati</taxon>
        <taxon>Bacillota</taxon>
        <taxon>Clostridia</taxon>
        <taxon>Peptostreptococcales</taxon>
        <taxon>Peptostreptococcaceae</taxon>
        <taxon>Paraclostridium</taxon>
    </lineage>
</organism>
<dbReference type="Gene3D" id="3.40.630.40">
    <property type="entry name" value="Zn-dependent exopeptidases"/>
    <property type="match status" value="1"/>
</dbReference>
<dbReference type="CDD" id="cd02696">
    <property type="entry name" value="MurNAc-LAA"/>
    <property type="match status" value="1"/>
</dbReference>
<reference evidence="3 4" key="1">
    <citation type="submission" date="2015-04" db="EMBL/GenBank/DDBJ databases">
        <title>Microcin producing Clostridium sp. JC272T.</title>
        <authorList>
            <person name="Jyothsna T."/>
            <person name="Sasikala C."/>
            <person name="Ramana C."/>
        </authorList>
    </citation>
    <scope>NUCLEOTIDE SEQUENCE [LARGE SCALE GENOMIC DNA]</scope>
    <source>
        <strain evidence="3 4">JC272</strain>
    </source>
</reference>
<dbReference type="Pfam" id="PF01520">
    <property type="entry name" value="Amidase_3"/>
    <property type="match status" value="1"/>
</dbReference>
<feature type="domain" description="MurNAc-LAA" evidence="2">
    <location>
        <begin position="63"/>
        <end position="175"/>
    </location>
</feature>
<dbReference type="PATRIC" id="fig|1629550.3.peg.1686"/>
<dbReference type="InterPro" id="IPR050695">
    <property type="entry name" value="N-acetylmuramoyl_amidase_3"/>
</dbReference>
<dbReference type="GO" id="GO:0008745">
    <property type="term" value="F:N-acetylmuramoyl-L-alanine amidase activity"/>
    <property type="evidence" value="ECO:0007669"/>
    <property type="project" value="InterPro"/>
</dbReference>
<gene>
    <name evidence="3" type="ORF">VN21_11155</name>
</gene>
<dbReference type="GO" id="GO:0030288">
    <property type="term" value="C:outer membrane-bounded periplasmic space"/>
    <property type="evidence" value="ECO:0007669"/>
    <property type="project" value="TreeGrafter"/>
</dbReference>
<dbReference type="Proteomes" id="UP000034407">
    <property type="component" value="Unassembled WGS sequence"/>
</dbReference>
<dbReference type="InterPro" id="IPR002508">
    <property type="entry name" value="MurNAc-LAA_cat"/>
</dbReference>
<evidence type="ECO:0000313" key="4">
    <source>
        <dbReference type="Proteomes" id="UP000034407"/>
    </source>
</evidence>
<evidence type="ECO:0000256" key="1">
    <source>
        <dbReference type="ARBA" id="ARBA00022801"/>
    </source>
</evidence>
<name>A0A0M3DEB9_9FIRM</name>
<dbReference type="PANTHER" id="PTHR30404:SF0">
    <property type="entry name" value="N-ACETYLMURAMOYL-L-ALANINE AMIDASE AMIC"/>
    <property type="match status" value="1"/>
</dbReference>
<comment type="caution">
    <text evidence="3">The sequence shown here is derived from an EMBL/GenBank/DDBJ whole genome shotgun (WGS) entry which is preliminary data.</text>
</comment>
<dbReference type="SMART" id="SM00646">
    <property type="entry name" value="Ami_3"/>
    <property type="match status" value="1"/>
</dbReference>